<name>A0ABQ9WKT8_9EUKA</name>
<keyword evidence="2" id="KW-1185">Reference proteome</keyword>
<evidence type="ECO:0000313" key="2">
    <source>
        <dbReference type="Proteomes" id="UP001281761"/>
    </source>
</evidence>
<proteinExistence type="predicted"/>
<accession>A0ABQ9WKT8</accession>
<protein>
    <submittedName>
        <fullName evidence="1">Uncharacterized protein</fullName>
    </submittedName>
</protein>
<reference evidence="1 2" key="1">
    <citation type="journal article" date="2022" name="bioRxiv">
        <title>Genomics of Preaxostyla Flagellates Illuminates Evolutionary Transitions and the Path Towards Mitochondrial Loss.</title>
        <authorList>
            <person name="Novak L.V.F."/>
            <person name="Treitli S.C."/>
            <person name="Pyrih J."/>
            <person name="Halakuc P."/>
            <person name="Pipaliya S.V."/>
            <person name="Vacek V."/>
            <person name="Brzon O."/>
            <person name="Soukal P."/>
            <person name="Eme L."/>
            <person name="Dacks J.B."/>
            <person name="Karnkowska A."/>
            <person name="Elias M."/>
            <person name="Hampl V."/>
        </authorList>
    </citation>
    <scope>NUCLEOTIDE SEQUENCE [LARGE SCALE GENOMIC DNA]</scope>
    <source>
        <strain evidence="1">NAU3</strain>
        <tissue evidence="1">Gut</tissue>
    </source>
</reference>
<comment type="caution">
    <text evidence="1">The sequence shown here is derived from an EMBL/GenBank/DDBJ whole genome shotgun (WGS) entry which is preliminary data.</text>
</comment>
<gene>
    <name evidence="1" type="ORF">BLNAU_25014</name>
</gene>
<dbReference type="Proteomes" id="UP001281761">
    <property type="component" value="Unassembled WGS sequence"/>
</dbReference>
<evidence type="ECO:0000313" key="1">
    <source>
        <dbReference type="EMBL" id="KAK2940080.1"/>
    </source>
</evidence>
<dbReference type="EMBL" id="JARBJD010000754">
    <property type="protein sequence ID" value="KAK2940080.1"/>
    <property type="molecule type" value="Genomic_DNA"/>
</dbReference>
<sequence>MSTTNPNPNPAWLAAPLGLAVLAIEDDNEQQAVHETVLQQVLVPSENRVPVSDTRIPINYHIILRGCPFYGFKYMKKTQIVEEYTNIFPLEGKWRIHTTVNNTDSHMSIHISIPKDTLKTCFKDD</sequence>
<organism evidence="1 2">
    <name type="scientific">Blattamonas nauphoetae</name>
    <dbReference type="NCBI Taxonomy" id="2049346"/>
    <lineage>
        <taxon>Eukaryota</taxon>
        <taxon>Metamonada</taxon>
        <taxon>Preaxostyla</taxon>
        <taxon>Oxymonadida</taxon>
        <taxon>Blattamonas</taxon>
    </lineage>
</organism>